<sequence length="98" mass="10327">MHTTSISSAVAEALVAPSVDLTLPRSHVAVLVGATARSYGFFQVTNHGVPVGTVESALSVVRAFNERPMAARSTYYSVSTTGPATYTTVHRPIPPRNA</sequence>
<keyword evidence="3" id="KW-0408">Iron</keyword>
<dbReference type="EMBL" id="CAJGYO010000001">
    <property type="protein sequence ID" value="CAD6204229.1"/>
    <property type="molecule type" value="Genomic_DNA"/>
</dbReference>
<reference evidence="5" key="1">
    <citation type="submission" date="2020-10" db="EMBL/GenBank/DDBJ databases">
        <authorList>
            <person name="Han B."/>
            <person name="Lu T."/>
            <person name="Zhao Q."/>
            <person name="Huang X."/>
            <person name="Zhao Y."/>
        </authorList>
    </citation>
    <scope>NUCLEOTIDE SEQUENCE</scope>
</reference>
<keyword evidence="1" id="KW-0479">Metal-binding</keyword>
<evidence type="ECO:0000256" key="2">
    <source>
        <dbReference type="ARBA" id="ARBA00023002"/>
    </source>
</evidence>
<evidence type="ECO:0000313" key="6">
    <source>
        <dbReference type="Proteomes" id="UP000604825"/>
    </source>
</evidence>
<evidence type="ECO:0000256" key="3">
    <source>
        <dbReference type="ARBA" id="ARBA00023004"/>
    </source>
</evidence>
<dbReference type="InterPro" id="IPR026992">
    <property type="entry name" value="DIOX_N"/>
</dbReference>
<evidence type="ECO:0000256" key="1">
    <source>
        <dbReference type="ARBA" id="ARBA00022723"/>
    </source>
</evidence>
<proteinExistence type="predicted"/>
<accession>A0A811ME84</accession>
<name>A0A811ME84_9POAL</name>
<comment type="caution">
    <text evidence="5">The sequence shown here is derived from an EMBL/GenBank/DDBJ whole genome shotgun (WGS) entry which is preliminary data.</text>
</comment>
<dbReference type="Gene3D" id="2.60.120.330">
    <property type="entry name" value="B-lactam Antibiotic, Isopenicillin N Synthase, Chain"/>
    <property type="match status" value="1"/>
</dbReference>
<dbReference type="GO" id="GO:0016491">
    <property type="term" value="F:oxidoreductase activity"/>
    <property type="evidence" value="ECO:0007669"/>
    <property type="project" value="UniProtKB-KW"/>
</dbReference>
<dbReference type="SUPFAM" id="SSF51197">
    <property type="entry name" value="Clavaminate synthase-like"/>
    <property type="match status" value="1"/>
</dbReference>
<organism evidence="5 6">
    <name type="scientific">Miscanthus lutarioriparius</name>
    <dbReference type="NCBI Taxonomy" id="422564"/>
    <lineage>
        <taxon>Eukaryota</taxon>
        <taxon>Viridiplantae</taxon>
        <taxon>Streptophyta</taxon>
        <taxon>Embryophyta</taxon>
        <taxon>Tracheophyta</taxon>
        <taxon>Spermatophyta</taxon>
        <taxon>Magnoliopsida</taxon>
        <taxon>Liliopsida</taxon>
        <taxon>Poales</taxon>
        <taxon>Poaceae</taxon>
        <taxon>PACMAD clade</taxon>
        <taxon>Panicoideae</taxon>
        <taxon>Andropogonodae</taxon>
        <taxon>Andropogoneae</taxon>
        <taxon>Saccharinae</taxon>
        <taxon>Miscanthus</taxon>
    </lineage>
</organism>
<feature type="domain" description="Non-haem dioxygenase N-terminal" evidence="4">
    <location>
        <begin position="19"/>
        <end position="89"/>
    </location>
</feature>
<dbReference type="Proteomes" id="UP000604825">
    <property type="component" value="Unassembled WGS sequence"/>
</dbReference>
<dbReference type="InterPro" id="IPR027443">
    <property type="entry name" value="IPNS-like_sf"/>
</dbReference>
<dbReference type="AlphaFoldDB" id="A0A811ME84"/>
<gene>
    <name evidence="5" type="ORF">NCGR_LOCUS2261</name>
</gene>
<keyword evidence="2" id="KW-0560">Oxidoreductase</keyword>
<dbReference type="OrthoDB" id="288590at2759"/>
<evidence type="ECO:0000259" key="4">
    <source>
        <dbReference type="Pfam" id="PF14226"/>
    </source>
</evidence>
<dbReference type="GO" id="GO:0046872">
    <property type="term" value="F:metal ion binding"/>
    <property type="evidence" value="ECO:0007669"/>
    <property type="project" value="UniProtKB-KW"/>
</dbReference>
<dbReference type="Pfam" id="PF14226">
    <property type="entry name" value="DIOX_N"/>
    <property type="match status" value="1"/>
</dbReference>
<evidence type="ECO:0000313" key="5">
    <source>
        <dbReference type="EMBL" id="CAD6204229.1"/>
    </source>
</evidence>
<protein>
    <recommendedName>
        <fullName evidence="4">Non-haem dioxygenase N-terminal domain-containing protein</fullName>
    </recommendedName>
</protein>
<keyword evidence="6" id="KW-1185">Reference proteome</keyword>